<evidence type="ECO:0000313" key="8">
    <source>
        <dbReference type="Proteomes" id="UP000264820"/>
    </source>
</evidence>
<dbReference type="GO" id="GO:0005634">
    <property type="term" value="C:nucleus"/>
    <property type="evidence" value="ECO:0007669"/>
    <property type="project" value="UniProtKB-SubCell"/>
</dbReference>
<evidence type="ECO:0000259" key="6">
    <source>
        <dbReference type="Pfam" id="PF12310"/>
    </source>
</evidence>
<name>A0A3Q2Z1C7_HIPCM</name>
<dbReference type="GO" id="GO:0045893">
    <property type="term" value="P:positive regulation of DNA-templated transcription"/>
    <property type="evidence" value="ECO:0007669"/>
    <property type="project" value="UniProtKB-ARBA"/>
</dbReference>
<keyword evidence="3" id="KW-0805">Transcription regulation</keyword>
<dbReference type="Pfam" id="PF12310">
    <property type="entry name" value="Elf-1_N"/>
    <property type="match status" value="1"/>
</dbReference>
<evidence type="ECO:0000256" key="5">
    <source>
        <dbReference type="ARBA" id="ARBA00023242"/>
    </source>
</evidence>
<reference evidence="7" key="1">
    <citation type="submission" date="2025-08" db="UniProtKB">
        <authorList>
            <consortium name="Ensembl"/>
        </authorList>
    </citation>
    <scope>IDENTIFICATION</scope>
</reference>
<keyword evidence="4" id="KW-0804">Transcription</keyword>
<evidence type="ECO:0000256" key="4">
    <source>
        <dbReference type="ARBA" id="ARBA00023163"/>
    </source>
</evidence>
<dbReference type="AlphaFoldDB" id="A0A3Q2Z1C7"/>
<proteinExistence type="predicted"/>
<keyword evidence="5" id="KW-0539">Nucleus</keyword>
<accession>A0A3Q2Z1C7</accession>
<evidence type="ECO:0000256" key="2">
    <source>
        <dbReference type="ARBA" id="ARBA00022553"/>
    </source>
</evidence>
<keyword evidence="8" id="KW-1185">Reference proteome</keyword>
<dbReference type="STRING" id="109280.ENSHCOP00000019752"/>
<organism evidence="7 8">
    <name type="scientific">Hippocampus comes</name>
    <name type="common">Tiger tail seahorse</name>
    <dbReference type="NCBI Taxonomy" id="109280"/>
    <lineage>
        <taxon>Eukaryota</taxon>
        <taxon>Metazoa</taxon>
        <taxon>Chordata</taxon>
        <taxon>Craniata</taxon>
        <taxon>Vertebrata</taxon>
        <taxon>Euteleostomi</taxon>
        <taxon>Actinopterygii</taxon>
        <taxon>Neopterygii</taxon>
        <taxon>Teleostei</taxon>
        <taxon>Neoteleostei</taxon>
        <taxon>Acanthomorphata</taxon>
        <taxon>Syngnathiaria</taxon>
        <taxon>Syngnathiformes</taxon>
        <taxon>Syngnathoidei</taxon>
        <taxon>Syngnathidae</taxon>
        <taxon>Hippocampus</taxon>
    </lineage>
</organism>
<reference evidence="7" key="2">
    <citation type="submission" date="2025-09" db="UniProtKB">
        <authorList>
            <consortium name="Ensembl"/>
        </authorList>
    </citation>
    <scope>IDENTIFICATION</scope>
</reference>
<keyword evidence="2" id="KW-0597">Phosphoprotein</keyword>
<dbReference type="OMA" id="EVEEGCP"/>
<evidence type="ECO:0000256" key="1">
    <source>
        <dbReference type="ARBA" id="ARBA00004123"/>
    </source>
</evidence>
<dbReference type="GeneTree" id="ENSGT00990000203833"/>
<sequence length="78" mass="8462">PGNEPLLSSATVQELKMGRVVVQEDGCPAVIVEEVASAQVEECYSAQVLVYDDETYLMQDVAEEQEVVTEVAETGETI</sequence>
<dbReference type="Proteomes" id="UP000264820">
    <property type="component" value="Unplaced"/>
</dbReference>
<evidence type="ECO:0000256" key="3">
    <source>
        <dbReference type="ARBA" id="ARBA00023015"/>
    </source>
</evidence>
<comment type="subcellular location">
    <subcellularLocation>
        <location evidence="1">Nucleus</location>
    </subcellularLocation>
</comment>
<feature type="domain" description="Transcription factor Elf N-terminal" evidence="6">
    <location>
        <begin position="25"/>
        <end position="74"/>
    </location>
</feature>
<dbReference type="InterPro" id="IPR022084">
    <property type="entry name" value="TF_Elf_N"/>
</dbReference>
<evidence type="ECO:0000313" key="7">
    <source>
        <dbReference type="Ensembl" id="ENSHCOP00000019752.1"/>
    </source>
</evidence>
<dbReference type="Ensembl" id="ENSHCOT00000007949.1">
    <property type="protein sequence ID" value="ENSHCOP00000019752.1"/>
    <property type="gene ID" value="ENSHCOG00000005295.1"/>
</dbReference>
<protein>
    <recommendedName>
        <fullName evidence="6">Transcription factor Elf N-terminal domain-containing protein</fullName>
    </recommendedName>
</protein>